<dbReference type="AlphaFoldDB" id="A0A6D2J6S2"/>
<dbReference type="EMBL" id="CACVBM020001129">
    <property type="protein sequence ID" value="CAA7032976.1"/>
    <property type="molecule type" value="Genomic_DNA"/>
</dbReference>
<protein>
    <recommendedName>
        <fullName evidence="1">F-box associated beta-propeller type 3 domain-containing protein</fullName>
    </recommendedName>
</protein>
<reference evidence="2" key="1">
    <citation type="submission" date="2020-01" db="EMBL/GenBank/DDBJ databases">
        <authorList>
            <person name="Mishra B."/>
        </authorList>
    </citation>
    <scope>NUCLEOTIDE SEQUENCE [LARGE SCALE GENOMIC DNA]</scope>
</reference>
<dbReference type="Proteomes" id="UP000467841">
    <property type="component" value="Unassembled WGS sequence"/>
</dbReference>
<keyword evidence="3" id="KW-1185">Reference proteome</keyword>
<evidence type="ECO:0000313" key="2">
    <source>
        <dbReference type="EMBL" id="CAA7032976.1"/>
    </source>
</evidence>
<accession>A0A6D2J6S2</accession>
<organism evidence="2 3">
    <name type="scientific">Microthlaspi erraticum</name>
    <dbReference type="NCBI Taxonomy" id="1685480"/>
    <lineage>
        <taxon>Eukaryota</taxon>
        <taxon>Viridiplantae</taxon>
        <taxon>Streptophyta</taxon>
        <taxon>Embryophyta</taxon>
        <taxon>Tracheophyta</taxon>
        <taxon>Spermatophyta</taxon>
        <taxon>Magnoliopsida</taxon>
        <taxon>eudicotyledons</taxon>
        <taxon>Gunneridae</taxon>
        <taxon>Pentapetalae</taxon>
        <taxon>rosids</taxon>
        <taxon>malvids</taxon>
        <taxon>Brassicales</taxon>
        <taxon>Brassicaceae</taxon>
        <taxon>Coluteocarpeae</taxon>
        <taxon>Microthlaspi</taxon>
    </lineage>
</organism>
<name>A0A6D2J6S2_9BRAS</name>
<comment type="caution">
    <text evidence="2">The sequence shown here is derived from an EMBL/GenBank/DDBJ whole genome shotgun (WGS) entry which is preliminary data.</text>
</comment>
<dbReference type="InterPro" id="IPR017451">
    <property type="entry name" value="F-box-assoc_interact_dom"/>
</dbReference>
<dbReference type="PANTHER" id="PTHR31111:SF125">
    <property type="entry name" value="F-BOX PROTEIN CPR30-LIKE"/>
    <property type="match status" value="1"/>
</dbReference>
<feature type="domain" description="F-box associated beta-propeller type 3" evidence="1">
    <location>
        <begin position="21"/>
        <end position="305"/>
    </location>
</feature>
<gene>
    <name evidence="2" type="ORF">MERR_LOCUS20211</name>
</gene>
<proteinExistence type="predicted"/>
<dbReference type="Pfam" id="PF08268">
    <property type="entry name" value="FBA_3"/>
    <property type="match status" value="1"/>
</dbReference>
<evidence type="ECO:0000259" key="1">
    <source>
        <dbReference type="Pfam" id="PF08268"/>
    </source>
</evidence>
<dbReference type="PANTHER" id="PTHR31111">
    <property type="entry name" value="BNAA05G37150D PROTEIN-RELATED"/>
    <property type="match status" value="1"/>
</dbReference>
<dbReference type="OrthoDB" id="680142at2759"/>
<dbReference type="InterPro" id="IPR013187">
    <property type="entry name" value="F-box-assoc_dom_typ3"/>
</dbReference>
<sequence>MSVSLSRPRILLGYVVERGTERRLFVLSLPQYPQDSNYSPVIFKSDVPIKNYGFCNSVRGIICVSQENHFMICNPTTRQFIAIPNDPTGFDPTDNMFNATASVYLGYDESNDQYKIMRTIRTQVRSPEHSVCTLRLGEQTSISSWRRVESGNDYYCRMTNALCIRGVVYYGAWEIPLNSLVIKILSFDVASERLLLMEVPKEHRLVRLLNYQGKLGCFCGTKDNGLSLWILDDAKKQIWSKTCVFSPSLCDSYRKLNLRTCGATDAGEILFVSTMISGAFELFYYDIKKNEVSKQVKIRDISENDKLTHLSLSCGHVENII</sequence>
<dbReference type="NCBIfam" id="TIGR01640">
    <property type="entry name" value="F_box_assoc_1"/>
    <property type="match status" value="1"/>
</dbReference>
<evidence type="ECO:0000313" key="3">
    <source>
        <dbReference type="Proteomes" id="UP000467841"/>
    </source>
</evidence>